<reference evidence="2 3" key="1">
    <citation type="submission" date="2024-09" db="EMBL/GenBank/DDBJ databases">
        <authorList>
            <person name="Sun Q."/>
            <person name="Mori K."/>
        </authorList>
    </citation>
    <scope>NUCLEOTIDE SEQUENCE [LARGE SCALE GENOMIC DNA]</scope>
    <source>
        <strain evidence="2 3">TBRC 0563</strain>
    </source>
</reference>
<evidence type="ECO:0000313" key="2">
    <source>
        <dbReference type="EMBL" id="MFB9835947.1"/>
    </source>
</evidence>
<evidence type="ECO:0000256" key="1">
    <source>
        <dbReference type="SAM" id="MobiDB-lite"/>
    </source>
</evidence>
<gene>
    <name evidence="2" type="ORF">ACFFNX_27580</name>
</gene>
<feature type="region of interest" description="Disordered" evidence="1">
    <location>
        <begin position="1"/>
        <end position="62"/>
    </location>
</feature>
<proteinExistence type="predicted"/>
<feature type="compositionally biased region" description="Low complexity" evidence="1">
    <location>
        <begin position="1"/>
        <end position="14"/>
    </location>
</feature>
<name>A0ABV5YLL4_9ACTN</name>
<accession>A0ABV5YLL4</accession>
<organism evidence="2 3">
    <name type="scientific">Actinoallomurus acaciae</name>
    <dbReference type="NCBI Taxonomy" id="502577"/>
    <lineage>
        <taxon>Bacteria</taxon>
        <taxon>Bacillati</taxon>
        <taxon>Actinomycetota</taxon>
        <taxon>Actinomycetes</taxon>
        <taxon>Streptosporangiales</taxon>
        <taxon>Thermomonosporaceae</taxon>
        <taxon>Actinoallomurus</taxon>
    </lineage>
</organism>
<dbReference type="RefSeq" id="WP_378208382.1">
    <property type="nucleotide sequence ID" value="NZ_JBHLZP010000239.1"/>
</dbReference>
<protein>
    <submittedName>
        <fullName evidence="2">Uncharacterized protein</fullName>
    </submittedName>
</protein>
<dbReference type="Proteomes" id="UP001589627">
    <property type="component" value="Unassembled WGS sequence"/>
</dbReference>
<comment type="caution">
    <text evidence="2">The sequence shown here is derived from an EMBL/GenBank/DDBJ whole genome shotgun (WGS) entry which is preliminary data.</text>
</comment>
<feature type="non-terminal residue" evidence="2">
    <location>
        <position position="1"/>
    </location>
</feature>
<evidence type="ECO:0000313" key="3">
    <source>
        <dbReference type="Proteomes" id="UP001589627"/>
    </source>
</evidence>
<dbReference type="EMBL" id="JBHLZP010000239">
    <property type="protein sequence ID" value="MFB9835947.1"/>
    <property type="molecule type" value="Genomic_DNA"/>
</dbReference>
<feature type="compositionally biased region" description="Basic and acidic residues" evidence="1">
    <location>
        <begin position="17"/>
        <end position="35"/>
    </location>
</feature>
<keyword evidence="3" id="KW-1185">Reference proteome</keyword>
<sequence length="62" mass="6112">VAASAPVPVAAGPATETRPETELRDALDLLRRYAERFGAGDPGAPPDTGPPSGVVAEAGGDA</sequence>